<dbReference type="PANTHER" id="PTHR11081">
    <property type="entry name" value="FLAP ENDONUCLEASE FAMILY MEMBER"/>
    <property type="match status" value="1"/>
</dbReference>
<dbReference type="SUPFAM" id="SSF47807">
    <property type="entry name" value="5' to 3' exonuclease, C-terminal subdomain"/>
    <property type="match status" value="1"/>
</dbReference>
<dbReference type="eggNOG" id="KOG2520">
    <property type="taxonomic scope" value="Eukaryota"/>
</dbReference>
<sequence>MGIKGLYDELGTPDRVPLAKLSIDHLQKHGQHIRVAIDVAIWSFQSQAVQGRNAGSNASLRVLYYRLCTLLQLNIHAVFVFDGKNRPDFKRNKTINKNEGYHLALIRRLIIAFGFPIHNAPGEAEAECAYLQKQGIVDAVLSEDVDTLMFGCNCLWRSGQDKGDSKNLEAVQVYRSQTIRENTNLTFSGMVLVALLSGGDYDAGVAKLGMKQAVAAAKAGYGEDLIKAYSLVHSDSGFALRAWRERLETSLKTNHEQIFIRRQPNLVIPPQFPDPKIINYYVNPAISTARPTIEWDIRPNLELLRDITKRKFEWSGAGKLIRTLSEKLLSWQLGHNLPGAGKLILDMHHQTSNLGGGVPGKLRLTFRPIDVVPLPYDHSIDNVYVRSMSTAIPDSETILEDETGNSDSDKEDIRISGMATTNLGGGRPRREYDPRNTQRVWLYEDFVKIGAKNEIEMWKENEEKKSILKEKQEQQRKQRASAIAPPPGQRKINFYYSQKKKKSNSTKTAIGAKETIELDNACPKNSINFPKSEPSPSEEKNIVNNRDQKYLKVITRDSLPGAWKVLSAEESDKYDDEALDDVGVWDLTDIQ</sequence>
<proteinExistence type="predicted"/>
<dbReference type="EMBL" id="AQGS01000291">
    <property type="protein sequence ID" value="EPS40615.1"/>
    <property type="molecule type" value="Genomic_DNA"/>
</dbReference>
<dbReference type="Proteomes" id="UP000015100">
    <property type="component" value="Unassembled WGS sequence"/>
</dbReference>
<dbReference type="SMART" id="SM00484">
    <property type="entry name" value="XPGI"/>
    <property type="match status" value="1"/>
</dbReference>
<dbReference type="InterPro" id="IPR029060">
    <property type="entry name" value="PIN-like_dom_sf"/>
</dbReference>
<gene>
    <name evidence="6" type="ORF">H072_5504</name>
</gene>
<dbReference type="Pfam" id="PF00752">
    <property type="entry name" value="XPG_N"/>
    <property type="match status" value="1"/>
</dbReference>
<keyword evidence="7" id="KW-1185">Reference proteome</keyword>
<evidence type="ECO:0000256" key="3">
    <source>
        <dbReference type="SAM" id="MobiDB-lite"/>
    </source>
</evidence>
<evidence type="ECO:0008006" key="8">
    <source>
        <dbReference type="Google" id="ProtNLM"/>
    </source>
</evidence>
<evidence type="ECO:0000259" key="5">
    <source>
        <dbReference type="SMART" id="SM00485"/>
    </source>
</evidence>
<dbReference type="GO" id="GO:0006281">
    <property type="term" value="P:DNA repair"/>
    <property type="evidence" value="ECO:0007669"/>
    <property type="project" value="UniProtKB-ARBA"/>
</dbReference>
<dbReference type="STRING" id="1284197.S8AC90"/>
<reference evidence="6 7" key="1">
    <citation type="journal article" date="2013" name="PLoS Genet.">
        <title>Genomic mechanisms accounting for the adaptation to parasitism in nematode-trapping fungi.</title>
        <authorList>
            <person name="Meerupati T."/>
            <person name="Andersson K.M."/>
            <person name="Friman E."/>
            <person name="Kumar D."/>
            <person name="Tunlid A."/>
            <person name="Ahren D."/>
        </authorList>
    </citation>
    <scope>NUCLEOTIDE SEQUENCE [LARGE SCALE GENOMIC DNA]</scope>
    <source>
        <strain evidence="6 7">CBS 200.50</strain>
    </source>
</reference>
<dbReference type="InterPro" id="IPR006086">
    <property type="entry name" value="XPG-I_dom"/>
</dbReference>
<keyword evidence="1" id="KW-0540">Nuclease</keyword>
<evidence type="ECO:0000313" key="6">
    <source>
        <dbReference type="EMBL" id="EPS40615.1"/>
    </source>
</evidence>
<dbReference type="HOGENOM" id="CLU_007575_2_0_1"/>
<evidence type="ECO:0000313" key="7">
    <source>
        <dbReference type="Proteomes" id="UP000015100"/>
    </source>
</evidence>
<evidence type="ECO:0000256" key="1">
    <source>
        <dbReference type="ARBA" id="ARBA00022722"/>
    </source>
</evidence>
<dbReference type="InterPro" id="IPR036279">
    <property type="entry name" value="5-3_exonuclease_C_sf"/>
</dbReference>
<dbReference type="GO" id="GO:0017108">
    <property type="term" value="F:5'-flap endonuclease activity"/>
    <property type="evidence" value="ECO:0007669"/>
    <property type="project" value="TreeGrafter"/>
</dbReference>
<reference evidence="7" key="2">
    <citation type="submission" date="2013-04" db="EMBL/GenBank/DDBJ databases">
        <title>Genomic mechanisms accounting for the adaptation to parasitism in nematode-trapping fungi.</title>
        <authorList>
            <person name="Ahren D.G."/>
        </authorList>
    </citation>
    <scope>NUCLEOTIDE SEQUENCE [LARGE SCALE GENOMIC DNA]</scope>
    <source>
        <strain evidence="7">CBS 200.50</strain>
    </source>
</reference>
<dbReference type="InterPro" id="IPR006084">
    <property type="entry name" value="XPG/Rad2"/>
</dbReference>
<dbReference type="AlphaFoldDB" id="S8AC90"/>
<dbReference type="PANTHER" id="PTHR11081:SF75">
    <property type="entry name" value="ENDONUCLEASE, PUTATIVE (AFU_ORTHOLOGUE AFUA_3G13260)-RELATED"/>
    <property type="match status" value="1"/>
</dbReference>
<dbReference type="Gene3D" id="3.40.50.1010">
    <property type="entry name" value="5'-nuclease"/>
    <property type="match status" value="2"/>
</dbReference>
<accession>S8AC90</accession>
<feature type="domain" description="XPG-I" evidence="4">
    <location>
        <begin position="111"/>
        <end position="185"/>
    </location>
</feature>
<protein>
    <recommendedName>
        <fullName evidence="8">XPG-I domain-containing protein</fullName>
    </recommendedName>
</protein>
<dbReference type="InterPro" id="IPR041177">
    <property type="entry name" value="GEN1_C"/>
</dbReference>
<dbReference type="Pfam" id="PF00867">
    <property type="entry name" value="XPG_I"/>
    <property type="match status" value="1"/>
</dbReference>
<dbReference type="CDD" id="cd09870">
    <property type="entry name" value="PIN_YEN1"/>
    <property type="match status" value="1"/>
</dbReference>
<evidence type="ECO:0000259" key="4">
    <source>
        <dbReference type="SMART" id="SM00484"/>
    </source>
</evidence>
<dbReference type="SUPFAM" id="SSF88723">
    <property type="entry name" value="PIN domain-like"/>
    <property type="match status" value="1"/>
</dbReference>
<name>S8AC90_DACHA</name>
<evidence type="ECO:0000256" key="2">
    <source>
        <dbReference type="ARBA" id="ARBA00022801"/>
    </source>
</evidence>
<dbReference type="SMART" id="SM00485">
    <property type="entry name" value="XPGN"/>
    <property type="match status" value="1"/>
</dbReference>
<dbReference type="InterPro" id="IPR006085">
    <property type="entry name" value="XPG_DNA_repair_N"/>
</dbReference>
<feature type="region of interest" description="Disordered" evidence="3">
    <location>
        <begin position="469"/>
        <end position="490"/>
    </location>
</feature>
<dbReference type="OMA" id="FKWDQAI"/>
<dbReference type="Pfam" id="PF18380">
    <property type="entry name" value="GEN1_C"/>
    <property type="match status" value="1"/>
</dbReference>
<organism evidence="6 7">
    <name type="scientific">Dactylellina haptotyla (strain CBS 200.50)</name>
    <name type="common">Nematode-trapping fungus</name>
    <name type="synonym">Monacrosporium haptotylum</name>
    <dbReference type="NCBI Taxonomy" id="1284197"/>
    <lineage>
        <taxon>Eukaryota</taxon>
        <taxon>Fungi</taxon>
        <taxon>Dikarya</taxon>
        <taxon>Ascomycota</taxon>
        <taxon>Pezizomycotina</taxon>
        <taxon>Orbiliomycetes</taxon>
        <taxon>Orbiliales</taxon>
        <taxon>Orbiliaceae</taxon>
        <taxon>Dactylellina</taxon>
    </lineage>
</organism>
<keyword evidence="2" id="KW-0378">Hydrolase</keyword>
<comment type="caution">
    <text evidence="6">The sequence shown here is derived from an EMBL/GenBank/DDBJ whole genome shotgun (WGS) entry which is preliminary data.</text>
</comment>
<dbReference type="OrthoDB" id="2959108at2759"/>
<dbReference type="PRINTS" id="PR00853">
    <property type="entry name" value="XPGRADSUPER"/>
</dbReference>
<feature type="domain" description="XPG N-terminal" evidence="5">
    <location>
        <begin position="1"/>
        <end position="105"/>
    </location>
</feature>